<accession>A0A182EA03</accession>
<reference evidence="3" key="1">
    <citation type="submission" date="2016-06" db="UniProtKB">
        <authorList>
            <consortium name="WormBaseParasite"/>
        </authorList>
    </citation>
    <scope>IDENTIFICATION</scope>
</reference>
<sequence>MIVEHFHLVSFLDSIGNKKRNNLFSYCSLYDLHYFHKMALQELSERRKKKKEKTLPSILRIHLLFLNFQIDLSINVGKSFFFS</sequence>
<keyword evidence="2" id="KW-1185">Reference proteome</keyword>
<evidence type="ECO:0000313" key="3">
    <source>
        <dbReference type="WBParaSite" id="nOo.2.0.1.t04869-RA"/>
    </source>
</evidence>
<gene>
    <name evidence="1" type="ORF">NOO_LOCUS4869</name>
</gene>
<dbReference type="AlphaFoldDB" id="A0A182EA03"/>
<proteinExistence type="predicted"/>
<dbReference type="EMBL" id="UYRW01001185">
    <property type="protein sequence ID" value="VDK74978.1"/>
    <property type="molecule type" value="Genomic_DNA"/>
</dbReference>
<evidence type="ECO:0000313" key="2">
    <source>
        <dbReference type="Proteomes" id="UP000271087"/>
    </source>
</evidence>
<reference evidence="1 2" key="2">
    <citation type="submission" date="2018-08" db="EMBL/GenBank/DDBJ databases">
        <authorList>
            <person name="Laetsch R D."/>
            <person name="Stevens L."/>
            <person name="Kumar S."/>
            <person name="Blaxter L. M."/>
        </authorList>
    </citation>
    <scope>NUCLEOTIDE SEQUENCE [LARGE SCALE GENOMIC DNA]</scope>
</reference>
<dbReference type="WBParaSite" id="nOo.2.0.1.t04869-RA">
    <property type="protein sequence ID" value="nOo.2.0.1.t04869-RA"/>
    <property type="gene ID" value="nOo.2.0.1.g04869"/>
</dbReference>
<organism evidence="3">
    <name type="scientific">Onchocerca ochengi</name>
    <name type="common">Filarial nematode worm</name>
    <dbReference type="NCBI Taxonomy" id="42157"/>
    <lineage>
        <taxon>Eukaryota</taxon>
        <taxon>Metazoa</taxon>
        <taxon>Ecdysozoa</taxon>
        <taxon>Nematoda</taxon>
        <taxon>Chromadorea</taxon>
        <taxon>Rhabditida</taxon>
        <taxon>Spirurina</taxon>
        <taxon>Spiruromorpha</taxon>
        <taxon>Filarioidea</taxon>
        <taxon>Onchocercidae</taxon>
        <taxon>Onchocerca</taxon>
    </lineage>
</organism>
<name>A0A182EA03_ONCOC</name>
<dbReference type="Proteomes" id="UP000271087">
    <property type="component" value="Unassembled WGS sequence"/>
</dbReference>
<protein>
    <submittedName>
        <fullName evidence="3">Ovule protein</fullName>
    </submittedName>
</protein>
<evidence type="ECO:0000313" key="1">
    <source>
        <dbReference type="EMBL" id="VDK74978.1"/>
    </source>
</evidence>